<dbReference type="InterPro" id="IPR033391">
    <property type="entry name" value="FBPase_N"/>
</dbReference>
<dbReference type="GO" id="GO:0006000">
    <property type="term" value="P:fructose metabolic process"/>
    <property type="evidence" value="ECO:0007669"/>
    <property type="project" value="TreeGrafter"/>
</dbReference>
<dbReference type="EC" id="3.1.3.11" evidence="5"/>
<evidence type="ECO:0000256" key="6">
    <source>
        <dbReference type="ARBA" id="ARBA00022490"/>
    </source>
</evidence>
<sequence>MSLAQEAKHGTLEAALENVETQLGKVLSAIAASVASVADTLRTASTSETGTSNALGDKQLVADVAADSCVFAALRACGAVELASSEEQPADHELGGSGYSVAFDPLDGSSIIGANWAVGSIFGVWRGRGFVGRSAREQVAAAYAVYGPKTLLVVARRVAAAEVAARQGRQHVVQEFVLLPSGAWQLSRADVRIPESKKCFASANLRATADNAAYRQLVLGWMEERYTLRYSGGLVPDLHHILAKGGGVFCNPTSPTCPAKLRCLYETFPLALITEAAGGSSHDGRGSALDGRLEAHDQRGPLCLGSTAEVAKCLPAMLAGL</sequence>
<dbReference type="PIRSF" id="PIRSF000904">
    <property type="entry name" value="FBPtase_SBPase"/>
    <property type="match status" value="1"/>
</dbReference>
<feature type="domain" description="Fructose-1-6-bisphosphatase class 1 C-terminal" evidence="13">
    <location>
        <begin position="193"/>
        <end position="316"/>
    </location>
</feature>
<proteinExistence type="inferred from homology"/>
<evidence type="ECO:0000256" key="10">
    <source>
        <dbReference type="ARBA" id="ARBA00023277"/>
    </source>
</evidence>
<feature type="domain" description="Fructose-1-6-bisphosphatase class I N-terminal" evidence="12">
    <location>
        <begin position="17"/>
        <end position="156"/>
    </location>
</feature>
<dbReference type="EMBL" id="GL433839">
    <property type="protein sequence ID" value="EFN57779.1"/>
    <property type="molecule type" value="Genomic_DNA"/>
</dbReference>
<dbReference type="Pfam" id="PF00316">
    <property type="entry name" value="FBPase"/>
    <property type="match status" value="1"/>
</dbReference>
<dbReference type="GO" id="GO:0005737">
    <property type="term" value="C:cytoplasm"/>
    <property type="evidence" value="ECO:0007669"/>
    <property type="project" value="TreeGrafter"/>
</dbReference>
<dbReference type="InParanoid" id="E1Z9H8"/>
<dbReference type="AlphaFoldDB" id="E1Z9H8"/>
<comment type="pathway">
    <text evidence="3">Carbohydrate biosynthesis; Calvin cycle.</text>
</comment>
<reference evidence="14 15" key="1">
    <citation type="journal article" date="2010" name="Plant Cell">
        <title>The Chlorella variabilis NC64A genome reveals adaptation to photosymbiosis, coevolution with viruses, and cryptic sex.</title>
        <authorList>
            <person name="Blanc G."/>
            <person name="Duncan G."/>
            <person name="Agarkova I."/>
            <person name="Borodovsky M."/>
            <person name="Gurnon J."/>
            <person name="Kuo A."/>
            <person name="Lindquist E."/>
            <person name="Lucas S."/>
            <person name="Pangilinan J."/>
            <person name="Polle J."/>
            <person name="Salamov A."/>
            <person name="Terry A."/>
            <person name="Yamada T."/>
            <person name="Dunigan D.D."/>
            <person name="Grigoriev I.V."/>
            <person name="Claverie J.M."/>
            <person name="Van Etten J.L."/>
        </authorList>
    </citation>
    <scope>NUCLEOTIDE SEQUENCE [LARGE SCALE GENOMIC DNA]</scope>
    <source>
        <strain evidence="14 15">NC64A</strain>
    </source>
</reference>
<dbReference type="PANTHER" id="PTHR11556">
    <property type="entry name" value="FRUCTOSE-1,6-BISPHOSPHATASE-RELATED"/>
    <property type="match status" value="1"/>
</dbReference>
<evidence type="ECO:0000256" key="3">
    <source>
        <dbReference type="ARBA" id="ARBA00005215"/>
    </source>
</evidence>
<evidence type="ECO:0000256" key="8">
    <source>
        <dbReference type="ARBA" id="ARBA00022801"/>
    </source>
</evidence>
<evidence type="ECO:0000313" key="15">
    <source>
        <dbReference type="Proteomes" id="UP000008141"/>
    </source>
</evidence>
<keyword evidence="8" id="KW-0378">Hydrolase</keyword>
<dbReference type="OrthoDB" id="10256725at2759"/>
<dbReference type="GeneID" id="17356874"/>
<dbReference type="GO" id="GO:0046872">
    <property type="term" value="F:metal ion binding"/>
    <property type="evidence" value="ECO:0007669"/>
    <property type="project" value="UniProtKB-KW"/>
</dbReference>
<name>E1Z9H8_CHLVA</name>
<dbReference type="GO" id="GO:0005986">
    <property type="term" value="P:sucrose biosynthetic process"/>
    <property type="evidence" value="ECO:0007669"/>
    <property type="project" value="TreeGrafter"/>
</dbReference>
<dbReference type="KEGG" id="cvr:CHLNCDRAFT_143119"/>
<accession>E1Z9H8</accession>
<evidence type="ECO:0000256" key="4">
    <source>
        <dbReference type="ARBA" id="ARBA00010941"/>
    </source>
</evidence>
<evidence type="ECO:0000256" key="2">
    <source>
        <dbReference type="ARBA" id="ARBA00001946"/>
    </source>
</evidence>
<dbReference type="GO" id="GO:0042132">
    <property type="term" value="F:fructose 1,6-bisphosphate 1-phosphatase activity"/>
    <property type="evidence" value="ECO:0007669"/>
    <property type="project" value="UniProtKB-EC"/>
</dbReference>
<keyword evidence="10" id="KW-0119">Carbohydrate metabolism</keyword>
<evidence type="ECO:0000259" key="13">
    <source>
        <dbReference type="Pfam" id="PF18913"/>
    </source>
</evidence>
<keyword evidence="7" id="KW-0479">Metal-binding</keyword>
<evidence type="ECO:0000256" key="5">
    <source>
        <dbReference type="ARBA" id="ARBA00013093"/>
    </source>
</evidence>
<gene>
    <name evidence="14" type="ORF">CHLNCDRAFT_143119</name>
</gene>
<evidence type="ECO:0000256" key="1">
    <source>
        <dbReference type="ARBA" id="ARBA00001273"/>
    </source>
</evidence>
<dbReference type="GO" id="GO:0006002">
    <property type="term" value="P:fructose 6-phosphate metabolic process"/>
    <property type="evidence" value="ECO:0007669"/>
    <property type="project" value="TreeGrafter"/>
</dbReference>
<dbReference type="STRING" id="554065.E1Z9H8"/>
<comment type="catalytic activity">
    <reaction evidence="1">
        <text>beta-D-fructose 1,6-bisphosphate + H2O = beta-D-fructose 6-phosphate + phosphate</text>
        <dbReference type="Rhea" id="RHEA:11064"/>
        <dbReference type="ChEBI" id="CHEBI:15377"/>
        <dbReference type="ChEBI" id="CHEBI:32966"/>
        <dbReference type="ChEBI" id="CHEBI:43474"/>
        <dbReference type="ChEBI" id="CHEBI:57634"/>
        <dbReference type="EC" id="3.1.3.11"/>
    </reaction>
</comment>
<dbReference type="Gene3D" id="3.30.540.10">
    <property type="entry name" value="Fructose-1,6-Bisphosphatase, subunit A, domain 1"/>
    <property type="match status" value="1"/>
</dbReference>
<organism evidence="15">
    <name type="scientific">Chlorella variabilis</name>
    <name type="common">Green alga</name>
    <dbReference type="NCBI Taxonomy" id="554065"/>
    <lineage>
        <taxon>Eukaryota</taxon>
        <taxon>Viridiplantae</taxon>
        <taxon>Chlorophyta</taxon>
        <taxon>core chlorophytes</taxon>
        <taxon>Trebouxiophyceae</taxon>
        <taxon>Chlorellales</taxon>
        <taxon>Chlorellaceae</taxon>
        <taxon>Chlorella clade</taxon>
        <taxon>Chlorella</taxon>
    </lineage>
</organism>
<dbReference type="PANTHER" id="PTHR11556:SF35">
    <property type="entry name" value="SEDOHEPTULOSE-1,7-BISPHOSPHATASE, CHLOROPLASTIC"/>
    <property type="match status" value="1"/>
</dbReference>
<keyword evidence="9" id="KW-0460">Magnesium</keyword>
<evidence type="ECO:0000313" key="14">
    <source>
        <dbReference type="EMBL" id="EFN57779.1"/>
    </source>
</evidence>
<dbReference type="InterPro" id="IPR028343">
    <property type="entry name" value="FBPtase"/>
</dbReference>
<dbReference type="PRINTS" id="PR01958">
    <property type="entry name" value="S17BPHPHTASE"/>
</dbReference>
<dbReference type="InterPro" id="IPR044015">
    <property type="entry name" value="FBPase_C_dom"/>
</dbReference>
<evidence type="ECO:0000256" key="11">
    <source>
        <dbReference type="ARBA" id="ARBA00032973"/>
    </source>
</evidence>
<dbReference type="GO" id="GO:0030388">
    <property type="term" value="P:fructose 1,6-bisphosphate metabolic process"/>
    <property type="evidence" value="ECO:0007669"/>
    <property type="project" value="TreeGrafter"/>
</dbReference>
<evidence type="ECO:0000259" key="12">
    <source>
        <dbReference type="Pfam" id="PF00316"/>
    </source>
</evidence>
<dbReference type="OMA" id="SIMGANF"/>
<dbReference type="Proteomes" id="UP000008141">
    <property type="component" value="Unassembled WGS sequence"/>
</dbReference>
<dbReference type="InterPro" id="IPR020548">
    <property type="entry name" value="Fructose_bisphosphatase_AS"/>
</dbReference>
<keyword evidence="15" id="KW-1185">Reference proteome</keyword>
<dbReference type="GO" id="GO:0006094">
    <property type="term" value="P:gluconeogenesis"/>
    <property type="evidence" value="ECO:0007669"/>
    <property type="project" value="TreeGrafter"/>
</dbReference>
<dbReference type="InterPro" id="IPR023079">
    <property type="entry name" value="SBPase"/>
</dbReference>
<comment type="cofactor">
    <cofactor evidence="2">
        <name>Mg(2+)</name>
        <dbReference type="ChEBI" id="CHEBI:18420"/>
    </cofactor>
</comment>
<protein>
    <recommendedName>
        <fullName evidence="5">fructose-bisphosphatase</fullName>
        <ecNumber evidence="5">3.1.3.11</ecNumber>
    </recommendedName>
    <alternativeName>
        <fullName evidence="11">D-fructose-1,6-bisphosphate 1-phosphohydrolase</fullName>
    </alternativeName>
</protein>
<comment type="similarity">
    <text evidence="4">Belongs to the FBPase class 1 family.</text>
</comment>
<dbReference type="HAMAP" id="MF_01855">
    <property type="entry name" value="FBPase_class1"/>
    <property type="match status" value="1"/>
</dbReference>
<dbReference type="eggNOG" id="KOG1458">
    <property type="taxonomic scope" value="Eukaryota"/>
</dbReference>
<dbReference type="InterPro" id="IPR000146">
    <property type="entry name" value="FBPase_class-1"/>
</dbReference>
<evidence type="ECO:0000256" key="7">
    <source>
        <dbReference type="ARBA" id="ARBA00022723"/>
    </source>
</evidence>
<dbReference type="Gene3D" id="3.40.190.80">
    <property type="match status" value="1"/>
</dbReference>
<evidence type="ECO:0000256" key="9">
    <source>
        <dbReference type="ARBA" id="ARBA00022842"/>
    </source>
</evidence>
<dbReference type="PROSITE" id="PS00124">
    <property type="entry name" value="FBPASE"/>
    <property type="match status" value="1"/>
</dbReference>
<keyword evidence="6" id="KW-0963">Cytoplasm</keyword>
<dbReference type="Pfam" id="PF18913">
    <property type="entry name" value="FBPase_C"/>
    <property type="match status" value="1"/>
</dbReference>
<dbReference type="RefSeq" id="XP_005849881.1">
    <property type="nucleotide sequence ID" value="XM_005849819.1"/>
</dbReference>
<dbReference type="PIRSF" id="PIRSF500210">
    <property type="entry name" value="FBPtase"/>
    <property type="match status" value="1"/>
</dbReference>
<dbReference type="SUPFAM" id="SSF56655">
    <property type="entry name" value="Carbohydrate phosphatase"/>
    <property type="match status" value="1"/>
</dbReference>